<keyword evidence="3" id="KW-1185">Reference proteome</keyword>
<accession>A0A1X2GCM2</accession>
<evidence type="ECO:0000313" key="2">
    <source>
        <dbReference type="EMBL" id="ORX50829.1"/>
    </source>
</evidence>
<dbReference type="AlphaFoldDB" id="A0A1X2GCM2"/>
<name>A0A1X2GCM2_9FUNG</name>
<gene>
    <name evidence="2" type="ORF">DM01DRAFT_1375627</name>
</gene>
<dbReference type="PANTHER" id="PTHR38120:SF1">
    <property type="entry name" value="M PROTEIN, SEROTYPE 2.1"/>
    <property type="match status" value="1"/>
</dbReference>
<evidence type="ECO:0000313" key="3">
    <source>
        <dbReference type="Proteomes" id="UP000242146"/>
    </source>
</evidence>
<dbReference type="EMBL" id="MCGT01000022">
    <property type="protein sequence ID" value="ORX50829.1"/>
    <property type="molecule type" value="Genomic_DNA"/>
</dbReference>
<proteinExistence type="predicted"/>
<evidence type="ECO:0000256" key="1">
    <source>
        <dbReference type="SAM" id="Coils"/>
    </source>
</evidence>
<comment type="caution">
    <text evidence="2">The sequence shown here is derived from an EMBL/GenBank/DDBJ whole genome shotgun (WGS) entry which is preliminary data.</text>
</comment>
<reference evidence="2 3" key="1">
    <citation type="submission" date="2016-07" db="EMBL/GenBank/DDBJ databases">
        <title>Pervasive Adenine N6-methylation of Active Genes in Fungi.</title>
        <authorList>
            <consortium name="DOE Joint Genome Institute"/>
            <person name="Mondo S.J."/>
            <person name="Dannebaum R.O."/>
            <person name="Kuo R.C."/>
            <person name="Labutti K."/>
            <person name="Haridas S."/>
            <person name="Kuo A."/>
            <person name="Salamov A."/>
            <person name="Ahrendt S.R."/>
            <person name="Lipzen A."/>
            <person name="Sullivan W."/>
            <person name="Andreopoulos W.B."/>
            <person name="Clum A."/>
            <person name="Lindquist E."/>
            <person name="Daum C."/>
            <person name="Ramamoorthy G.K."/>
            <person name="Gryganskyi A."/>
            <person name="Culley D."/>
            <person name="Magnuson J.K."/>
            <person name="James T.Y."/>
            <person name="O'Malley M.A."/>
            <person name="Stajich J.E."/>
            <person name="Spatafora J.W."/>
            <person name="Visel A."/>
            <person name="Grigoriev I.V."/>
        </authorList>
    </citation>
    <scope>NUCLEOTIDE SEQUENCE [LARGE SCALE GENOMIC DNA]</scope>
    <source>
        <strain evidence="2 3">NRRL 3301</strain>
    </source>
</reference>
<keyword evidence="1" id="KW-0175">Coiled coil</keyword>
<dbReference type="Gene3D" id="1.20.5.2440">
    <property type="match status" value="1"/>
</dbReference>
<organism evidence="2 3">
    <name type="scientific">Hesseltinella vesiculosa</name>
    <dbReference type="NCBI Taxonomy" id="101127"/>
    <lineage>
        <taxon>Eukaryota</taxon>
        <taxon>Fungi</taxon>
        <taxon>Fungi incertae sedis</taxon>
        <taxon>Mucoromycota</taxon>
        <taxon>Mucoromycotina</taxon>
        <taxon>Mucoromycetes</taxon>
        <taxon>Mucorales</taxon>
        <taxon>Cunninghamellaceae</taxon>
        <taxon>Hesseltinella</taxon>
    </lineage>
</organism>
<sequence>MVFIDIPYETQNLILSLQEQILTLQDTNLRLEQCTWELTDKYQTSQTELMNTENKWRLLQAETERQGLDQERLEMQLYTREQEVNALQKELQQAQRTMKDITKTRDIERLGYENERIAWKETEEKLLEKQRRHSTPRVTKRAWSYTEKVTRGQTEDSSKLPFSWVVDTKTYTPLVNLNQNQMTLATQKRIIDELQHTVHQQITQQSEQRRSLQQEISYWQGQARHLQCINQSLMEENEAYQRLTQEFRDPAHLTPPITPVDCHPLDATAATQDALHFNLADELNRATEPKDTLICKELEALKDTNVALRAYVGKLLLRIVESKHTVHVLRINNKPPTTLTIKPPRQNTTCEKIHASSPSPMPFSLHFWQKLIGIRPSVSRGPF</sequence>
<feature type="coiled-coil region" evidence="1">
    <location>
        <begin position="70"/>
        <end position="104"/>
    </location>
</feature>
<protein>
    <submittedName>
        <fullName evidence="2">Uncharacterized protein</fullName>
    </submittedName>
</protein>
<dbReference type="OrthoDB" id="10601890at2759"/>
<dbReference type="PANTHER" id="PTHR38120">
    <property type="entry name" value="EXPRESSED PROTEIN"/>
    <property type="match status" value="1"/>
</dbReference>
<dbReference type="Proteomes" id="UP000242146">
    <property type="component" value="Unassembled WGS sequence"/>
</dbReference>